<evidence type="ECO:0000256" key="1">
    <source>
        <dbReference type="ARBA" id="ARBA00005254"/>
    </source>
</evidence>
<dbReference type="Gene3D" id="3.30.300.220">
    <property type="match status" value="1"/>
</dbReference>
<comment type="similarity">
    <text evidence="1">Belongs to the enoyl-CoA hydratase/isomerase family.</text>
</comment>
<dbReference type="STRING" id="3871.A0A4P1RVB4"/>
<evidence type="ECO:0000313" key="3">
    <source>
        <dbReference type="Proteomes" id="UP000188354"/>
    </source>
</evidence>
<gene>
    <name evidence="2" type="ORF">TanjilG_06386</name>
</gene>
<dbReference type="AlphaFoldDB" id="A0A4P1RVB4"/>
<evidence type="ECO:0000313" key="2">
    <source>
        <dbReference type="EMBL" id="OIW19077.1"/>
    </source>
</evidence>
<sequence length="83" mass="9198">MSSRQIGCDQPSIYEYAFASIMSLVSLVQTLKALDRDEPVRVIILTGPGQSFNSGVDLTIVEVVFKENVKDIESDTIVQMEQC</sequence>
<dbReference type="InterPro" id="IPR029045">
    <property type="entry name" value="ClpP/crotonase-like_dom_sf"/>
</dbReference>
<name>A0A4P1RVB4_LUPAN</name>
<dbReference type="Proteomes" id="UP000188354">
    <property type="component" value="Chromosome LG01"/>
</dbReference>
<organism evidence="2 3">
    <name type="scientific">Lupinus angustifolius</name>
    <name type="common">Narrow-leaved blue lupine</name>
    <dbReference type="NCBI Taxonomy" id="3871"/>
    <lineage>
        <taxon>Eukaryota</taxon>
        <taxon>Viridiplantae</taxon>
        <taxon>Streptophyta</taxon>
        <taxon>Embryophyta</taxon>
        <taxon>Tracheophyta</taxon>
        <taxon>Spermatophyta</taxon>
        <taxon>Magnoliopsida</taxon>
        <taxon>eudicotyledons</taxon>
        <taxon>Gunneridae</taxon>
        <taxon>Pentapetalae</taxon>
        <taxon>rosids</taxon>
        <taxon>fabids</taxon>
        <taxon>Fabales</taxon>
        <taxon>Fabaceae</taxon>
        <taxon>Papilionoideae</taxon>
        <taxon>50 kb inversion clade</taxon>
        <taxon>genistoids sensu lato</taxon>
        <taxon>core genistoids</taxon>
        <taxon>Genisteae</taxon>
        <taxon>Lupinus</taxon>
    </lineage>
</organism>
<reference evidence="2 3" key="1">
    <citation type="journal article" date="2017" name="Plant Biotechnol. J.">
        <title>A comprehensive draft genome sequence for lupin (Lupinus angustifolius), an emerging health food: insights into plant-microbe interactions and legume evolution.</title>
        <authorList>
            <person name="Hane J.K."/>
            <person name="Ming Y."/>
            <person name="Kamphuis L.G."/>
            <person name="Nelson M.N."/>
            <person name="Garg G."/>
            <person name="Atkins C.A."/>
            <person name="Bayer P.E."/>
            <person name="Bravo A."/>
            <person name="Bringans S."/>
            <person name="Cannon S."/>
            <person name="Edwards D."/>
            <person name="Foley R."/>
            <person name="Gao L.L."/>
            <person name="Harrison M.J."/>
            <person name="Huang W."/>
            <person name="Hurgobin B."/>
            <person name="Li S."/>
            <person name="Liu C.W."/>
            <person name="McGrath A."/>
            <person name="Morahan G."/>
            <person name="Murray J."/>
            <person name="Weller J."/>
            <person name="Jian J."/>
            <person name="Singh K.B."/>
        </authorList>
    </citation>
    <scope>NUCLEOTIDE SEQUENCE [LARGE SCALE GENOMIC DNA]</scope>
    <source>
        <strain evidence="3">cv. Tanjil</strain>
        <tissue evidence="2">Whole plant</tissue>
    </source>
</reference>
<dbReference type="Gramene" id="OIW19077">
    <property type="protein sequence ID" value="OIW19077"/>
    <property type="gene ID" value="TanjilG_06386"/>
</dbReference>
<dbReference type="EMBL" id="CM007361">
    <property type="protein sequence ID" value="OIW19077.1"/>
    <property type="molecule type" value="Genomic_DNA"/>
</dbReference>
<dbReference type="GO" id="GO:0005777">
    <property type="term" value="C:peroxisome"/>
    <property type="evidence" value="ECO:0007669"/>
    <property type="project" value="TreeGrafter"/>
</dbReference>
<keyword evidence="3" id="KW-1185">Reference proteome</keyword>
<dbReference type="PANTHER" id="PTHR43802">
    <property type="entry name" value="ENOYL-COA HYDRATASE"/>
    <property type="match status" value="1"/>
</dbReference>
<protein>
    <submittedName>
        <fullName evidence="2">Uncharacterized protein</fullName>
    </submittedName>
</protein>
<proteinExistence type="inferred from homology"/>
<accession>A0A4P1RVB4</accession>
<dbReference type="SUPFAM" id="SSF52096">
    <property type="entry name" value="ClpP/crotonase"/>
    <property type="match status" value="1"/>
</dbReference>
<dbReference type="PANTHER" id="PTHR43802:SF1">
    <property type="entry name" value="IP11341P-RELATED"/>
    <property type="match status" value="1"/>
</dbReference>